<feature type="transmembrane region" description="Helical" evidence="11">
    <location>
        <begin position="513"/>
        <end position="535"/>
    </location>
</feature>
<dbReference type="InterPro" id="IPR002153">
    <property type="entry name" value="TRPC_channel"/>
</dbReference>
<dbReference type="EMBL" id="JAUDFV010000147">
    <property type="protein sequence ID" value="KAL2720383.1"/>
    <property type="molecule type" value="Genomic_DNA"/>
</dbReference>
<evidence type="ECO:0000256" key="4">
    <source>
        <dbReference type="ARBA" id="ARBA00022737"/>
    </source>
</evidence>
<dbReference type="SUPFAM" id="SSF48403">
    <property type="entry name" value="Ankyrin repeat"/>
    <property type="match status" value="1"/>
</dbReference>
<feature type="repeat" description="ANK" evidence="10">
    <location>
        <begin position="134"/>
        <end position="157"/>
    </location>
</feature>
<evidence type="ECO:0000256" key="7">
    <source>
        <dbReference type="ARBA" id="ARBA00023065"/>
    </source>
</evidence>
<sequence>MTQEDTLGIRTDEEYEIRGNVTLPQLQEIEQEFFDLVANGTIAEVELYLRVHPDFKINATNYQGITALHIAIEEKNGAMVKFLLSHPEIDPGDAHLYAIRENETKIAGMILDKLNEISPGLEYASVTHSSDFPDEATPLAIAAQYGHYELIQYLIEHRLHRIQRPHPPNCNCLSVCKREREIYDSLTMDRKRIFLYRAISNPAYICLTEEDPILASFNLSVELKMAASYDREFYNEYIQLSEQLSEFATDLIGCARKAQEVETVLKKTSGLRTSKFIYPRLLMALAYKQKTFVAHPNVQELIENKWVDGWYEWRMRKTWLQCLTVLLRIILLPLIALIILIIPNTKIAKFFSSPVNKFLHSVASYLVFLIIVFLISNADKNKQLRGPPDTGLEPILAIFVISYLWSIIRLVLMYGPKRYFRAPWNWYETCMVLLFVLTFICWIDAAIDVRINGQRDLERKYWHKYDPTLIGEGIYCLATIMAFFRLMFLCQLNYHLGPLQLSLGKMIHDVTKFIVIFAIVLLAFTSGLCKLYQYYDDMVQIDRSNIKVQQVSSFVDFPSSLKTLFWAVFCMSPIESADVIIENLPSDSETESIINYHTFTEIIGYIAFASFEFISVVVVLNMLIACMTNTFTKVTENVIVEWTFGRTEVGKTNLNEVVPYVYVDFMLMTTLPPPFNIIPTFAGFQTVAEYVKVLVKPPPNKRARWDFMQCCYIVSSVELHVTLYGISSKVNANEYKETIEDEKDEVFDQVMMQLVQRYFRVKSREIEKTNIEKLRRELIEVRGLLREALEAA</sequence>
<evidence type="ECO:0000256" key="8">
    <source>
        <dbReference type="ARBA" id="ARBA00023136"/>
    </source>
</evidence>
<proteinExistence type="predicted"/>
<name>A0ABD2AID5_VESSQ</name>
<dbReference type="Gene3D" id="1.25.40.20">
    <property type="entry name" value="Ankyrin repeat-containing domain"/>
    <property type="match status" value="1"/>
</dbReference>
<dbReference type="Pfam" id="PF08344">
    <property type="entry name" value="TRP_2"/>
    <property type="match status" value="1"/>
</dbReference>
<dbReference type="InterPro" id="IPR005821">
    <property type="entry name" value="Ion_trans_dom"/>
</dbReference>
<accession>A0ABD2AID5</accession>
<dbReference type="Pfam" id="PF00023">
    <property type="entry name" value="Ank"/>
    <property type="match status" value="2"/>
</dbReference>
<protein>
    <submittedName>
        <fullName evidence="13">Short transient receptor potential channel 5-like</fullName>
    </submittedName>
</protein>
<evidence type="ECO:0000256" key="2">
    <source>
        <dbReference type="ARBA" id="ARBA00022448"/>
    </source>
</evidence>
<keyword evidence="6 10" id="KW-0040">ANK repeat</keyword>
<keyword evidence="8 11" id="KW-0472">Membrane</keyword>
<feature type="transmembrane region" description="Helical" evidence="11">
    <location>
        <begin position="395"/>
        <end position="414"/>
    </location>
</feature>
<dbReference type="InterPro" id="IPR036770">
    <property type="entry name" value="Ankyrin_rpt-contain_sf"/>
</dbReference>
<dbReference type="Pfam" id="PF00520">
    <property type="entry name" value="Ion_trans"/>
    <property type="match status" value="1"/>
</dbReference>
<evidence type="ECO:0000256" key="6">
    <source>
        <dbReference type="ARBA" id="ARBA00023043"/>
    </source>
</evidence>
<evidence type="ECO:0000256" key="1">
    <source>
        <dbReference type="ARBA" id="ARBA00004141"/>
    </source>
</evidence>
<dbReference type="PANTHER" id="PTHR10117">
    <property type="entry name" value="TRANSIENT RECEPTOR POTENTIAL CHANNEL"/>
    <property type="match status" value="1"/>
</dbReference>
<feature type="transmembrane region" description="Helical" evidence="11">
    <location>
        <begin position="355"/>
        <end position="375"/>
    </location>
</feature>
<keyword evidence="9" id="KW-0407">Ion channel</keyword>
<evidence type="ECO:0000256" key="5">
    <source>
        <dbReference type="ARBA" id="ARBA00022989"/>
    </source>
</evidence>
<dbReference type="InterPro" id="IPR013555">
    <property type="entry name" value="TRP_dom"/>
</dbReference>
<feature type="transmembrane region" description="Helical" evidence="11">
    <location>
        <begin position="467"/>
        <end position="492"/>
    </location>
</feature>
<keyword evidence="5 11" id="KW-1133">Transmembrane helix</keyword>
<evidence type="ECO:0000256" key="3">
    <source>
        <dbReference type="ARBA" id="ARBA00022692"/>
    </source>
</evidence>
<feature type="transmembrane region" description="Helical" evidence="11">
    <location>
        <begin position="325"/>
        <end position="343"/>
    </location>
</feature>
<evidence type="ECO:0000313" key="14">
    <source>
        <dbReference type="Proteomes" id="UP001607302"/>
    </source>
</evidence>
<evidence type="ECO:0000259" key="12">
    <source>
        <dbReference type="SMART" id="SM01420"/>
    </source>
</evidence>
<feature type="domain" description="Transient receptor ion channel" evidence="12">
    <location>
        <begin position="170"/>
        <end position="234"/>
    </location>
</feature>
<keyword evidence="7" id="KW-0406">Ion transport</keyword>
<dbReference type="SMART" id="SM00248">
    <property type="entry name" value="ANK"/>
    <property type="match status" value="2"/>
</dbReference>
<dbReference type="GO" id="GO:0034220">
    <property type="term" value="P:monoatomic ion transmembrane transport"/>
    <property type="evidence" value="ECO:0007669"/>
    <property type="project" value="UniProtKB-KW"/>
</dbReference>
<dbReference type="Proteomes" id="UP001607302">
    <property type="component" value="Unassembled WGS sequence"/>
</dbReference>
<dbReference type="PROSITE" id="PS50297">
    <property type="entry name" value="ANK_REP_REGION"/>
    <property type="match status" value="1"/>
</dbReference>
<dbReference type="PROSITE" id="PS50088">
    <property type="entry name" value="ANK_REPEAT"/>
    <property type="match status" value="1"/>
</dbReference>
<keyword evidence="2" id="KW-0813">Transport</keyword>
<dbReference type="AlphaFoldDB" id="A0ABD2AID5"/>
<dbReference type="SMART" id="SM01420">
    <property type="entry name" value="TRP_2"/>
    <property type="match status" value="1"/>
</dbReference>
<keyword evidence="4" id="KW-0677">Repeat</keyword>
<gene>
    <name evidence="13" type="ORF">V1478_010649</name>
</gene>
<evidence type="ECO:0000256" key="10">
    <source>
        <dbReference type="PROSITE-ProRule" id="PRU00023"/>
    </source>
</evidence>
<feature type="transmembrane region" description="Helical" evidence="11">
    <location>
        <begin position="426"/>
        <end position="447"/>
    </location>
</feature>
<keyword evidence="14" id="KW-1185">Reference proteome</keyword>
<dbReference type="GO" id="GO:0034703">
    <property type="term" value="C:cation channel complex"/>
    <property type="evidence" value="ECO:0007669"/>
    <property type="project" value="UniProtKB-ARBA"/>
</dbReference>
<organism evidence="13 14">
    <name type="scientific">Vespula squamosa</name>
    <name type="common">Southern yellow jacket</name>
    <name type="synonym">Wasp</name>
    <dbReference type="NCBI Taxonomy" id="30214"/>
    <lineage>
        <taxon>Eukaryota</taxon>
        <taxon>Metazoa</taxon>
        <taxon>Ecdysozoa</taxon>
        <taxon>Arthropoda</taxon>
        <taxon>Hexapoda</taxon>
        <taxon>Insecta</taxon>
        <taxon>Pterygota</taxon>
        <taxon>Neoptera</taxon>
        <taxon>Endopterygota</taxon>
        <taxon>Hymenoptera</taxon>
        <taxon>Apocrita</taxon>
        <taxon>Aculeata</taxon>
        <taxon>Vespoidea</taxon>
        <taxon>Vespidae</taxon>
        <taxon>Vespinae</taxon>
        <taxon>Vespula</taxon>
    </lineage>
</organism>
<keyword evidence="3 11" id="KW-0812">Transmembrane</keyword>
<dbReference type="InterPro" id="IPR002110">
    <property type="entry name" value="Ankyrin_rpt"/>
</dbReference>
<reference evidence="13 14" key="1">
    <citation type="journal article" date="2024" name="Ann. Entomol. Soc. Am.">
        <title>Genomic analyses of the southern and eastern yellowjacket wasps (Hymenoptera: Vespidae) reveal evolutionary signatures of social life.</title>
        <authorList>
            <person name="Catto M.A."/>
            <person name="Caine P.B."/>
            <person name="Orr S.E."/>
            <person name="Hunt B.G."/>
            <person name="Goodisman M.A.D."/>
        </authorList>
    </citation>
    <scope>NUCLEOTIDE SEQUENCE [LARGE SCALE GENOMIC DNA]</scope>
    <source>
        <strain evidence="13">233</strain>
        <tissue evidence="13">Head and thorax</tissue>
    </source>
</reference>
<evidence type="ECO:0000256" key="11">
    <source>
        <dbReference type="SAM" id="Phobius"/>
    </source>
</evidence>
<comment type="caution">
    <text evidence="13">The sequence shown here is derived from an EMBL/GenBank/DDBJ whole genome shotgun (WGS) entry which is preliminary data.</text>
</comment>
<dbReference type="PANTHER" id="PTHR10117:SF54">
    <property type="entry name" value="TRANSIENT RECEPTOR POTENTIAL-GAMMA PROTEIN"/>
    <property type="match status" value="1"/>
</dbReference>
<comment type="subcellular location">
    <subcellularLocation>
        <location evidence="1">Membrane</location>
        <topology evidence="1">Multi-pass membrane protein</topology>
    </subcellularLocation>
</comment>
<evidence type="ECO:0000313" key="13">
    <source>
        <dbReference type="EMBL" id="KAL2720383.1"/>
    </source>
</evidence>
<feature type="transmembrane region" description="Helical" evidence="11">
    <location>
        <begin position="602"/>
        <end position="624"/>
    </location>
</feature>
<evidence type="ECO:0000256" key="9">
    <source>
        <dbReference type="ARBA" id="ARBA00023303"/>
    </source>
</evidence>